<organism evidence="2 3">
    <name type="scientific">Acorus gramineus</name>
    <name type="common">Dwarf sweet flag</name>
    <dbReference type="NCBI Taxonomy" id="55184"/>
    <lineage>
        <taxon>Eukaryota</taxon>
        <taxon>Viridiplantae</taxon>
        <taxon>Streptophyta</taxon>
        <taxon>Embryophyta</taxon>
        <taxon>Tracheophyta</taxon>
        <taxon>Spermatophyta</taxon>
        <taxon>Magnoliopsida</taxon>
        <taxon>Liliopsida</taxon>
        <taxon>Acoraceae</taxon>
        <taxon>Acorus</taxon>
    </lineage>
</organism>
<evidence type="ECO:0000313" key="2">
    <source>
        <dbReference type="EMBL" id="KAK1261147.1"/>
    </source>
</evidence>
<name>A0AAV9AAG2_ACOGR</name>
<protein>
    <recommendedName>
        <fullName evidence="4">Secreted protein</fullName>
    </recommendedName>
</protein>
<feature type="signal peptide" evidence="1">
    <location>
        <begin position="1"/>
        <end position="18"/>
    </location>
</feature>
<comment type="caution">
    <text evidence="2">The sequence shown here is derived from an EMBL/GenBank/DDBJ whole genome shotgun (WGS) entry which is preliminary data.</text>
</comment>
<keyword evidence="1" id="KW-0732">Signal</keyword>
<evidence type="ECO:0000313" key="3">
    <source>
        <dbReference type="Proteomes" id="UP001179952"/>
    </source>
</evidence>
<keyword evidence="3" id="KW-1185">Reference proteome</keyword>
<accession>A0AAV9AAG2</accession>
<reference evidence="2" key="1">
    <citation type="journal article" date="2023" name="Nat. Commun.">
        <title>Diploid and tetraploid genomes of Acorus and the evolution of monocots.</title>
        <authorList>
            <person name="Ma L."/>
            <person name="Liu K.W."/>
            <person name="Li Z."/>
            <person name="Hsiao Y.Y."/>
            <person name="Qi Y."/>
            <person name="Fu T."/>
            <person name="Tang G.D."/>
            <person name="Zhang D."/>
            <person name="Sun W.H."/>
            <person name="Liu D.K."/>
            <person name="Li Y."/>
            <person name="Chen G.Z."/>
            <person name="Liu X.D."/>
            <person name="Liao X.Y."/>
            <person name="Jiang Y.T."/>
            <person name="Yu X."/>
            <person name="Hao Y."/>
            <person name="Huang J."/>
            <person name="Zhao X.W."/>
            <person name="Ke S."/>
            <person name="Chen Y.Y."/>
            <person name="Wu W.L."/>
            <person name="Hsu J.L."/>
            <person name="Lin Y.F."/>
            <person name="Huang M.D."/>
            <person name="Li C.Y."/>
            <person name="Huang L."/>
            <person name="Wang Z.W."/>
            <person name="Zhao X."/>
            <person name="Zhong W.Y."/>
            <person name="Peng D.H."/>
            <person name="Ahmad S."/>
            <person name="Lan S."/>
            <person name="Zhang J.S."/>
            <person name="Tsai W.C."/>
            <person name="Van de Peer Y."/>
            <person name="Liu Z.J."/>
        </authorList>
    </citation>
    <scope>NUCLEOTIDE SEQUENCE</scope>
    <source>
        <strain evidence="2">SCP</strain>
    </source>
</reference>
<evidence type="ECO:0008006" key="4">
    <source>
        <dbReference type="Google" id="ProtNLM"/>
    </source>
</evidence>
<dbReference type="Proteomes" id="UP001179952">
    <property type="component" value="Unassembled WGS sequence"/>
</dbReference>
<sequence length="69" mass="7277">MFFFFLGLLSEILAESGAGVLVPHPTGSGGPPNLAPDSSSKVAMIGVEKGSCRPLLHLVAHRAYDIPRF</sequence>
<feature type="chain" id="PRO_5043552553" description="Secreted protein" evidence="1">
    <location>
        <begin position="19"/>
        <end position="69"/>
    </location>
</feature>
<dbReference type="EMBL" id="JAUJYN010000011">
    <property type="protein sequence ID" value="KAK1261147.1"/>
    <property type="molecule type" value="Genomic_DNA"/>
</dbReference>
<evidence type="ECO:0000256" key="1">
    <source>
        <dbReference type="SAM" id="SignalP"/>
    </source>
</evidence>
<reference evidence="2" key="2">
    <citation type="submission" date="2023-06" db="EMBL/GenBank/DDBJ databases">
        <authorList>
            <person name="Ma L."/>
            <person name="Liu K.-W."/>
            <person name="Li Z."/>
            <person name="Hsiao Y.-Y."/>
            <person name="Qi Y."/>
            <person name="Fu T."/>
            <person name="Tang G."/>
            <person name="Zhang D."/>
            <person name="Sun W.-H."/>
            <person name="Liu D.-K."/>
            <person name="Li Y."/>
            <person name="Chen G.-Z."/>
            <person name="Liu X.-D."/>
            <person name="Liao X.-Y."/>
            <person name="Jiang Y.-T."/>
            <person name="Yu X."/>
            <person name="Hao Y."/>
            <person name="Huang J."/>
            <person name="Zhao X.-W."/>
            <person name="Ke S."/>
            <person name="Chen Y.-Y."/>
            <person name="Wu W.-L."/>
            <person name="Hsu J.-L."/>
            <person name="Lin Y.-F."/>
            <person name="Huang M.-D."/>
            <person name="Li C.-Y."/>
            <person name="Huang L."/>
            <person name="Wang Z.-W."/>
            <person name="Zhao X."/>
            <person name="Zhong W.-Y."/>
            <person name="Peng D.-H."/>
            <person name="Ahmad S."/>
            <person name="Lan S."/>
            <person name="Zhang J.-S."/>
            <person name="Tsai W.-C."/>
            <person name="Van De Peer Y."/>
            <person name="Liu Z.-J."/>
        </authorList>
    </citation>
    <scope>NUCLEOTIDE SEQUENCE</scope>
    <source>
        <strain evidence="2">SCP</strain>
        <tissue evidence="2">Leaves</tissue>
    </source>
</reference>
<proteinExistence type="predicted"/>
<gene>
    <name evidence="2" type="ORF">QJS04_geneDACA018021</name>
</gene>
<dbReference type="AlphaFoldDB" id="A0AAV9AAG2"/>